<comment type="catalytic activity">
    <reaction evidence="30">
        <text>(3R)-hydroxyhexadecanoyl-[ACP] = (2E)-hexadecenoyl-[ACP] + H2O</text>
        <dbReference type="Rhea" id="RHEA:41908"/>
        <dbReference type="Rhea" id="RHEA-COMP:9650"/>
        <dbReference type="Rhea" id="RHEA-COMP:9651"/>
        <dbReference type="ChEBI" id="CHEBI:15377"/>
        <dbReference type="ChEBI" id="CHEBI:78480"/>
        <dbReference type="ChEBI" id="CHEBI:78481"/>
    </reaction>
    <physiologicalReaction direction="left-to-right" evidence="30">
        <dbReference type="Rhea" id="RHEA:41909"/>
    </physiologicalReaction>
</comment>
<comment type="catalytic activity">
    <reaction evidence="37">
        <text>3-oxodecanoyl-[ACP] + NADPH + H(+) = (3R)-hydroxydecanoyl-[ACP] + NADP(+)</text>
        <dbReference type="Rhea" id="RHEA:41856"/>
        <dbReference type="Rhea" id="RHEA-COMP:9637"/>
        <dbReference type="Rhea" id="RHEA-COMP:9638"/>
        <dbReference type="ChEBI" id="CHEBI:15378"/>
        <dbReference type="ChEBI" id="CHEBI:57783"/>
        <dbReference type="ChEBI" id="CHEBI:58349"/>
        <dbReference type="ChEBI" id="CHEBI:78464"/>
        <dbReference type="ChEBI" id="CHEBI:78466"/>
    </reaction>
    <physiologicalReaction direction="left-to-right" evidence="37">
        <dbReference type="Rhea" id="RHEA:41857"/>
    </physiologicalReaction>
</comment>
<dbReference type="InterPro" id="IPR001227">
    <property type="entry name" value="Ac_transferase_dom_sf"/>
</dbReference>
<evidence type="ECO:0000256" key="26">
    <source>
        <dbReference type="ARBA" id="ARBA00023388"/>
    </source>
</evidence>
<dbReference type="InterPro" id="IPR036291">
    <property type="entry name" value="NAD(P)-bd_dom_sf"/>
</dbReference>
<keyword evidence="21" id="KW-0275">Fatty acid biosynthesis</keyword>
<evidence type="ECO:0000256" key="15">
    <source>
        <dbReference type="ARBA" id="ARBA00022857"/>
    </source>
</evidence>
<dbReference type="PROSITE" id="PS50075">
    <property type="entry name" value="CARRIER"/>
    <property type="match status" value="1"/>
</dbReference>
<proteinExistence type="predicted"/>
<dbReference type="Pfam" id="PF16197">
    <property type="entry name" value="KAsynt_C_assoc"/>
    <property type="match status" value="1"/>
</dbReference>
<dbReference type="PROSITE" id="PS00606">
    <property type="entry name" value="KS3_1"/>
    <property type="match status" value="2"/>
</dbReference>
<evidence type="ECO:0000256" key="44">
    <source>
        <dbReference type="ARBA" id="ARBA00047961"/>
    </source>
</evidence>
<evidence type="ECO:0000256" key="4">
    <source>
        <dbReference type="ARBA" id="ARBA00012873"/>
    </source>
</evidence>
<protein>
    <recommendedName>
        <fullName evidence="7">Fatty acid synthase</fullName>
        <ecNumber evidence="5">1.1.1.100</ecNumber>
        <ecNumber evidence="2">1.3.1.39</ecNumber>
        <ecNumber evidence="6">2.3.1.41</ecNumber>
        <ecNumber evidence="4">2.3.1.85</ecNumber>
        <ecNumber evidence="3">3.1.2.14</ecNumber>
    </recommendedName>
</protein>
<comment type="catalytic activity">
    <reaction evidence="57">
        <text>(2E)-tetradecenoyl-[ACP] + NADPH + H(+) = tetradecanoyl-[ACP] + NADP(+)</text>
        <dbReference type="Rhea" id="RHEA:41896"/>
        <dbReference type="Rhea" id="RHEA-COMP:9647"/>
        <dbReference type="Rhea" id="RHEA-COMP:9648"/>
        <dbReference type="ChEBI" id="CHEBI:15378"/>
        <dbReference type="ChEBI" id="CHEBI:57783"/>
        <dbReference type="ChEBI" id="CHEBI:58349"/>
        <dbReference type="ChEBI" id="CHEBI:78475"/>
        <dbReference type="ChEBI" id="CHEBI:78477"/>
    </reaction>
    <physiologicalReaction direction="left-to-right" evidence="57">
        <dbReference type="Rhea" id="RHEA:41897"/>
    </physiologicalReaction>
</comment>
<dbReference type="InterPro" id="IPR009081">
    <property type="entry name" value="PP-bd_ACP"/>
</dbReference>
<evidence type="ECO:0000256" key="39">
    <source>
        <dbReference type="ARBA" id="ARBA00047500"/>
    </source>
</evidence>
<keyword evidence="17" id="KW-0007">Acetylation</keyword>
<dbReference type="SUPFAM" id="SSF55048">
    <property type="entry name" value="Probable ACP-binding domain of malonyl-CoA ACP transacylase"/>
    <property type="match status" value="3"/>
</dbReference>
<keyword evidence="9" id="KW-0444">Lipid biosynthesis</keyword>
<comment type="catalytic activity">
    <reaction evidence="58">
        <text>3-oxododecanoyl-[ACP] + NADPH + H(+) = (3R)-hydroxydodecanoyl-[ACP] + NADP(+)</text>
        <dbReference type="Rhea" id="RHEA:41872"/>
        <dbReference type="Rhea" id="RHEA-COMP:9641"/>
        <dbReference type="Rhea" id="RHEA-COMP:9642"/>
        <dbReference type="ChEBI" id="CHEBI:15378"/>
        <dbReference type="ChEBI" id="CHEBI:57783"/>
        <dbReference type="ChEBI" id="CHEBI:58349"/>
        <dbReference type="ChEBI" id="CHEBI:78469"/>
        <dbReference type="ChEBI" id="CHEBI:78470"/>
    </reaction>
    <physiologicalReaction direction="left-to-right" evidence="58">
        <dbReference type="Rhea" id="RHEA:41873"/>
    </physiologicalReaction>
</comment>
<feature type="domain" description="Ketosynthase family 3 (KS3)" evidence="65">
    <location>
        <begin position="1930"/>
        <end position="2256"/>
    </location>
</feature>
<dbReference type="InterPro" id="IPR018201">
    <property type="entry name" value="Ketoacyl_synth_AS"/>
</dbReference>
<dbReference type="SMART" id="SM00827">
    <property type="entry name" value="PKS_AT"/>
    <property type="match status" value="3"/>
</dbReference>
<comment type="catalytic activity">
    <reaction evidence="38">
        <text>tetradecanoyl-[ACP] + malonyl-[ACP] + H(+) = 3-oxohexadecanoyl-[ACP] + holo-[ACP] + CO2</text>
        <dbReference type="Rhea" id="RHEA:41900"/>
        <dbReference type="Rhea" id="RHEA-COMP:9623"/>
        <dbReference type="Rhea" id="RHEA-COMP:9648"/>
        <dbReference type="Rhea" id="RHEA-COMP:9649"/>
        <dbReference type="Rhea" id="RHEA-COMP:9685"/>
        <dbReference type="ChEBI" id="CHEBI:15378"/>
        <dbReference type="ChEBI" id="CHEBI:16526"/>
        <dbReference type="ChEBI" id="CHEBI:64479"/>
        <dbReference type="ChEBI" id="CHEBI:78449"/>
        <dbReference type="ChEBI" id="CHEBI:78477"/>
        <dbReference type="ChEBI" id="CHEBI:78478"/>
    </reaction>
    <physiologicalReaction direction="left-to-right" evidence="38">
        <dbReference type="Rhea" id="RHEA:41901"/>
    </physiologicalReaction>
</comment>
<dbReference type="InterPro" id="IPR016036">
    <property type="entry name" value="Malonyl_transacylase_ACP-bd"/>
</dbReference>
<dbReference type="InterPro" id="IPR016035">
    <property type="entry name" value="Acyl_Trfase/lysoPLipase"/>
</dbReference>
<dbReference type="FunFam" id="3.90.180.10:FF:000015">
    <property type="entry name" value="Fatty acid synthase"/>
    <property type="match status" value="1"/>
</dbReference>
<sequence length="3973" mass="435206">MDHLQQIEGDNRKQCCRSEDIVISGTSSRLPESDTVQEFMDNLLDNLCLQPEDLKGSNTAVLVGSSSFDNGSFYTNTPEKVNGYELLGHAKAMLANRISYSFDLHGPSYTIDTACSSSMMAFHHAVEEIKTGKCDAAVVVGSNLLLNPTASLQFMKLSLLNADGKCKAFDSSGQAQKELILQVYREAGIDPADVAYVEAHGTGTKAGDAQEVNSIAEVFCKGRRSPLLIGSVKSNMGHAEPASGVASIVKILMAMEAGVIPTNLHFKTPRTDIPGLSDGRLQVVDKNWKWNGGLIGINSFGYGGCNVHVILRSNPKPKPPSAKSSIPRIVIASGRTRTAVTNFLKKIEKMPRDDEMIALLHDIHKKRIVGHPFRGFTVLSETPIREVSEELVEKREVWYIMSGMGTQWSGMGKALMGFKVFARSIHQSAAVLANEGVDLLNVIMNSTDESIALIDLLNSIGLSPDGMIGHSVGELACAYADGCFTAEQTILAAYWRGRCVIECKPPKGAMAAVSLTWEEAKVQAPHGVYAACHNGEDSVTISGLPDLIDKFVAEQQALGKFAKKVSSSNVAFHSKYIAEVGQKLRINLERIIPNPKPRSKRWGSTSIPESGWNSQLAATSSAAYHVNNLLSPVLFYEALQHIPENAIVVEIAPHALLQAVLKRSIALIDLLNSIGLSPDGMIGHSVGELACAYADGCFTAEQTILAAYWRGRCVIECKPPKGAMAAVYLTWEEAKVQAPHGVYAACHNGEDSVTISGLPDLIDKFVAEQQALGKFAKKVSSSNVAFHSKYIAEVGQKLRINLERIIPNPKPRSKRWGSTSIPESGWNSQLAATSSAAYHVNNLLSPVLFYEALQHIPENAIVVEIAPHALLQAVLKRSVPKSCLNVGIVNKNIPDELGFFLANIGREKSLVWQTFAKLHEKEFEQMPVVIEDAQFLRATVMPKDGAIKFLVNILEGSGEFEIRESGAVVVRGKIKESPGYEKESLSLGPLPKVAQDSFELHKKDIYKYLCLRGYDYKGIFRGVIKADDLANKIISIEQTNFKWIEQLKKIIQESKDPEERILLVSDDNPFCGLVGLFNCLKREEGGDKLRCFFTPGSKFSMAQHSDQIKKDLLVNVLKDEAWGSFRHLPVYSNEHSVNVEHAYVNALVRGDLSSLRWIEGPLSFYKPENYPGKELCTVYYAPLNFRDIMLATGKLPPDALPGDMANQECILGLEFSGRNSKGNRVMGCVAACGLATSVVADPDFMWTVPAKWSLEEASTIPSVYATSYYALVVRGRMKRGESVLIHAGTGGVGQAAISIALHMGCTVFTTVGSPDKREFILKNFLEVKPSHIGNSRDTSFEQMILIETEGRGVDLVLNSLSEDKLQASVRCLARHGRFLEIGKLDLSNESLLGMSLFLRNTSFHGILLDALFDASSGNPEKMEVAQLVRDGIKTGAVRPLPTTTFNHTELEQSFRYMATGRHIGKVVLKIRNEEADRIVTHPKQLLMESSPKTYMNPVKCYIIVGGLGDLGLELTQWMISRGAKKVVLVSRSGVTNGYQNMCIRRWRLSGVTVVISTTSVTEMKGAKSLIEEANKLGPVGGIFNLAAVLRDGLFENQTEADFAAVCKPKIDSTINLDIASRSYNQIDYFVTFSSLSCGRGNVGWGAIGDVGMVIEALKGDNETVVGGTLPQRITSVMSTVDFFLQQPHPVLSSLVIAEKKQAPKAGSVSVVNTIANILGIKDMSNVNASTTLGELGLDSLMVSEIKQTLDRNYDLFLTVSEIRLLTFGKLKELSNVQTSTKPVQETKVKTKLTPTQTLVPMPSATPLYGHKPIFIVHSIEGEVNLLEEFTSNMPFNVYGLQYTKDVPNDSIQSLAAFYLKLQQEFKALPDFNSRLDLCAEKLKGNGESEGDLTTAIAAFYKKLVAGDNYKPSAIIKGKVVLCDSPCSSHSEDIVISGISGRFPESDTVQEFMENLLAGKDMVTDTERRWKRGLQPGDLKGSNTAVIAGSSSFDSGCFYSTFPDKINGYELLGHAKAMLANRISYSFDLHGPSYTIDSACSSSLLGLHQAVEAIRAGKCDAAIVLGTNVLLKPAVSVQFLRLGLLSADGKCKAFDDSGEGYVRSEAVVSLLLQKARDAKRVYATVVNTGTNTDGSKTEGVTFPSGQAQKELILQVYREARIDPIDVAYVEAHGTGTKVGDAQEVNSIADIFCKDRQSPLLIGSVKSNMGHAEPASGLASVAKVLMAMESGVIPANLHFKSPRTDIPGLTNGCLQIEKMPRDDEMIALFHDIHSKRIVGHPFRGFTVLSETPIREVSEEPVEKREVWYIMSGMGTQWPGMGKALMDFDVFARSIHQSAAVLAIEGVDLLDLIMNSIDESIFENVLHSFITITATQIALIDLLNSLGLSPDGIIGHSVGEVACAYADGCFTAKETILAAYWRGRCIVDSKTPKGAMAAISLTWEEAKAQAPPGVYAACHNGEDSVTVSGPPDLIDKFVVELQSQGKFAKKVSSSNVAFHSKYIEEVGQKLRINLERLIQNPKPRSKRWCSTSIPKSDWNSQLAATSSADYHVNNLLSPVLFYEALQHIPENAIVIEIAPHALLQAVVKRSVPKSCLSIGLIKKNTSDELGFFLTNIGKLYNAGLQLKVQALYPPITYPVSRGTPNISSLVEWDHSAEWDIADYRMISLVWQTFAKLHDKEFEQMPVIIKDAQFLRATIMPKDEGSGEFEIRESGAIVVRGKIKESTGYEKESLSLGPLPGAVKDSFKLQKKDIYKDLHLRGYDYKGIFRGVIKADDLENRGELEWRGNWISFMDTMLQFAIIKINSRELLIPTRYKKIIIDPIAHLAKIQDAKSVSVIYDSYLGVVQSGGVEIKGIKLSLAPRRQQTQAAPTTEKYIFVPLNNNKVMSKAEVITSQIQLAVENCPLSKKINIVEYVGKEYVSIISSIQSVLAAEPAIQDLAEDLLDDTYSILIGHKLLSNGQLFNNASESVMESGFILSVESHEYITAELKEIDKFVLVSESKTEESTYVLLRRKRDFLPSQIIPIQQTNFIWIDPLKKIMQESKDPKERILLHRDQIKKDLLVNILKNGAWGSFRHLPVYSNDRSLNVEHAYVNTLVRGDLSSLRWIEGPLSFYKVENYPGKELCTVYYAPLNFRDIMLATGKLPPDALPGDMANQECILGLEFSGRDSKGNRVMGCVAACGLATSVVADPDFMWTVPAKWSLEEASTIPVVYATSYYALIVRGRMKRGESVLIHAGTGGVGQAAISIALHMGCTVFTTVGTSEKREFILKNFPEVKPSHIGSSRDTSFELIILRETEGRGVDLVLNSLSEDKLQASVSCLAKHGRFLEIGKLDLSNNSPLGMSLFLKNTAFHGILLDALFDASSSNPDKMEVARLVRDGIKTGGLGGLGLELTQWMISRGAKKVVLVSRSGVTNGYQNICIHRWELSGATVVISTTNVTDMKGAKSLIEEANRIGPVGGIFNLAAVLRDGLFEKQTEADFAAVCKPKIDSTINLDIASRSCNQLDYFVAFSSVSCGRGNIGQSNYGLANSAMERICEERQRNGLPALAIQWGAIGDVGLVVEALGGDNETVVGGTLPQRITSVLSTLDFFLQQPNPVLSSLVLAEKKKATEAVSVSLVETIANILGIKDTSNINASKTLGELGLDSLMVSEIKQTLDRNYDLVLTISEIRLLTFGKLKELSSIQTTTKPVQENSKGKTLVKTKLTPTQTLVQMPSATPLNESNHFFIVHSIEGVINLLEEFTSYMPFNVYGFQCTTDVPDDSIQSLAAFYLKTMKSIEVQDPILLGGYSFGALVAFEMGLQLESQGKNVNLFLIDGAPDFVRLRTSTNRSEKTDANECDVFAYYITLFKTVDRQEYIKLQQGFKALPDFNSRLELCAEKLKGNSESGEDLKTAIVAFYRKLVAGDIYKPSAIFKGKVVLFKAEECFFDIDSDYGLKKICKQTPGIHSFSSTHRDIVKGQVAKEVADMITNTVKS</sequence>
<evidence type="ECO:0000256" key="60">
    <source>
        <dbReference type="ARBA" id="ARBA00049422"/>
    </source>
</evidence>
<dbReference type="InterPro" id="IPR014043">
    <property type="entry name" value="Acyl_transferase_dom"/>
</dbReference>
<comment type="catalytic activity">
    <reaction evidence="44">
        <text>acetyl-[ACP] + malonyl-[ACP] + H(+) = 3-oxobutanoyl-[ACP] + holo-[ACP] + CO2</text>
        <dbReference type="Rhea" id="RHEA:41800"/>
        <dbReference type="Rhea" id="RHEA-COMP:9621"/>
        <dbReference type="Rhea" id="RHEA-COMP:9623"/>
        <dbReference type="Rhea" id="RHEA-COMP:9625"/>
        <dbReference type="Rhea" id="RHEA-COMP:9685"/>
        <dbReference type="ChEBI" id="CHEBI:15378"/>
        <dbReference type="ChEBI" id="CHEBI:16526"/>
        <dbReference type="ChEBI" id="CHEBI:64479"/>
        <dbReference type="ChEBI" id="CHEBI:78446"/>
        <dbReference type="ChEBI" id="CHEBI:78449"/>
        <dbReference type="ChEBI" id="CHEBI:78450"/>
    </reaction>
    <physiologicalReaction direction="left-to-right" evidence="44">
        <dbReference type="Rhea" id="RHEA:41801"/>
    </physiologicalReaction>
</comment>
<comment type="catalytic activity">
    <reaction evidence="31">
        <text>(3R)-hydroxybutanoyl-[ACP] = (2E)-butenoyl-[ACP] + H2O</text>
        <dbReference type="Rhea" id="RHEA:41808"/>
        <dbReference type="Rhea" id="RHEA-COMP:9626"/>
        <dbReference type="Rhea" id="RHEA-COMP:9627"/>
        <dbReference type="ChEBI" id="CHEBI:15377"/>
        <dbReference type="ChEBI" id="CHEBI:78451"/>
        <dbReference type="ChEBI" id="CHEBI:78453"/>
    </reaction>
    <physiologicalReaction direction="left-to-right" evidence="31">
        <dbReference type="Rhea" id="RHEA:41809"/>
    </physiologicalReaction>
</comment>
<keyword evidence="10" id="KW-0597">Phosphoprotein</keyword>
<dbReference type="Pfam" id="PF02801">
    <property type="entry name" value="Ketoacyl-synt_C"/>
    <property type="match status" value="2"/>
</dbReference>
<dbReference type="GO" id="GO:0019171">
    <property type="term" value="F:(3R)-hydroxyacyl-[acyl-carrier-protein] dehydratase activity"/>
    <property type="evidence" value="ECO:0007669"/>
    <property type="project" value="UniProtKB-EC"/>
</dbReference>
<comment type="catalytic activity">
    <reaction evidence="23">
        <text>(3R)-hydroxyoctanoyl-[ACP] = (2E)-octenoyl-[ACP] + H2O</text>
        <dbReference type="Rhea" id="RHEA:41844"/>
        <dbReference type="Rhea" id="RHEA-COMP:9634"/>
        <dbReference type="Rhea" id="RHEA-COMP:9635"/>
        <dbReference type="ChEBI" id="CHEBI:15377"/>
        <dbReference type="ChEBI" id="CHEBI:78461"/>
        <dbReference type="ChEBI" id="CHEBI:78462"/>
    </reaction>
    <physiologicalReaction direction="left-to-right" evidence="23">
        <dbReference type="Rhea" id="RHEA:41845"/>
    </physiologicalReaction>
</comment>
<evidence type="ECO:0000256" key="33">
    <source>
        <dbReference type="ARBA" id="ARBA00044883"/>
    </source>
</evidence>
<comment type="catalytic activity">
    <reaction evidence="45">
        <text>hexadecanoyl-[ACP] + malonyl-[ACP] + H(+) = 3-oxooctadecanoyl-[ACP] + holo-[ACP] + CO2</text>
        <dbReference type="Rhea" id="RHEA:41916"/>
        <dbReference type="Rhea" id="RHEA-COMP:9623"/>
        <dbReference type="Rhea" id="RHEA-COMP:9652"/>
        <dbReference type="Rhea" id="RHEA-COMP:9653"/>
        <dbReference type="Rhea" id="RHEA-COMP:9685"/>
        <dbReference type="ChEBI" id="CHEBI:15378"/>
        <dbReference type="ChEBI" id="CHEBI:16526"/>
        <dbReference type="ChEBI" id="CHEBI:64479"/>
        <dbReference type="ChEBI" id="CHEBI:78449"/>
        <dbReference type="ChEBI" id="CHEBI:78483"/>
        <dbReference type="ChEBI" id="CHEBI:78487"/>
    </reaction>
    <physiologicalReaction direction="left-to-right" evidence="45">
        <dbReference type="Rhea" id="RHEA:41917"/>
    </physiologicalReaction>
</comment>
<dbReference type="Pfam" id="PF08659">
    <property type="entry name" value="KR"/>
    <property type="match status" value="2"/>
</dbReference>
<comment type="catalytic activity">
    <reaction evidence="46">
        <text>(2E)-dodecenoyl-[ACP] + NADPH + H(+) = dodecanoyl-[ACP] + NADP(+)</text>
        <dbReference type="Rhea" id="RHEA:41880"/>
        <dbReference type="Rhea" id="RHEA-COMP:9643"/>
        <dbReference type="Rhea" id="RHEA-COMP:9644"/>
        <dbReference type="ChEBI" id="CHEBI:15378"/>
        <dbReference type="ChEBI" id="CHEBI:57783"/>
        <dbReference type="ChEBI" id="CHEBI:58349"/>
        <dbReference type="ChEBI" id="CHEBI:65264"/>
        <dbReference type="ChEBI" id="CHEBI:78472"/>
    </reaction>
    <physiologicalReaction direction="left-to-right" evidence="46">
        <dbReference type="Rhea" id="RHEA:41881"/>
    </physiologicalReaction>
</comment>
<evidence type="ECO:0000256" key="2">
    <source>
        <dbReference type="ARBA" id="ARBA00012004"/>
    </source>
</evidence>
<gene>
    <name evidence="66" type="ORF">NEZAVI_LOCUS7895</name>
</gene>
<evidence type="ECO:0000256" key="29">
    <source>
        <dbReference type="ARBA" id="ARBA00023399"/>
    </source>
</evidence>
<evidence type="ECO:0000256" key="57">
    <source>
        <dbReference type="ARBA" id="ARBA00049171"/>
    </source>
</evidence>
<comment type="catalytic activity">
    <reaction evidence="39">
        <text>(2E)-butenoyl-[ACP] + NADPH + H(+) = butanoyl-[ACP] + NADP(+)</text>
        <dbReference type="Rhea" id="RHEA:41812"/>
        <dbReference type="Rhea" id="RHEA-COMP:9627"/>
        <dbReference type="Rhea" id="RHEA-COMP:9628"/>
        <dbReference type="ChEBI" id="CHEBI:15378"/>
        <dbReference type="ChEBI" id="CHEBI:57783"/>
        <dbReference type="ChEBI" id="CHEBI:58349"/>
        <dbReference type="ChEBI" id="CHEBI:78453"/>
        <dbReference type="ChEBI" id="CHEBI:78454"/>
    </reaction>
    <physiologicalReaction direction="left-to-right" evidence="39">
        <dbReference type="Rhea" id="RHEA:41813"/>
    </physiologicalReaction>
</comment>
<comment type="catalytic activity">
    <reaction evidence="25">
        <text>(3R)-hydroxyhexanoyl-[ACP] = (2E)-hexenoyl-[ACP] + H2O</text>
        <dbReference type="Rhea" id="RHEA:41828"/>
        <dbReference type="Rhea" id="RHEA-COMP:9630"/>
        <dbReference type="Rhea" id="RHEA-COMP:9631"/>
        <dbReference type="ChEBI" id="CHEBI:15377"/>
        <dbReference type="ChEBI" id="CHEBI:78457"/>
        <dbReference type="ChEBI" id="CHEBI:78458"/>
    </reaction>
    <physiologicalReaction direction="left-to-right" evidence="25">
        <dbReference type="Rhea" id="RHEA:41829"/>
    </physiologicalReaction>
</comment>
<keyword evidence="8" id="KW-0596">Phosphopantetheine</keyword>
<dbReference type="GO" id="GO:0031177">
    <property type="term" value="F:phosphopantetheine binding"/>
    <property type="evidence" value="ECO:0007669"/>
    <property type="project" value="InterPro"/>
</dbReference>
<evidence type="ECO:0000256" key="51">
    <source>
        <dbReference type="ARBA" id="ARBA00048650"/>
    </source>
</evidence>
<keyword evidence="18" id="KW-0560">Oxidoreductase</keyword>
<keyword evidence="16" id="KW-0663">Pyridoxal phosphate</keyword>
<dbReference type="InterPro" id="IPR013968">
    <property type="entry name" value="PKS_KR"/>
</dbReference>
<evidence type="ECO:0000256" key="43">
    <source>
        <dbReference type="ARBA" id="ARBA00047953"/>
    </source>
</evidence>
<evidence type="ECO:0000256" key="58">
    <source>
        <dbReference type="ARBA" id="ARBA00049263"/>
    </source>
</evidence>
<evidence type="ECO:0000256" key="20">
    <source>
        <dbReference type="ARBA" id="ARBA00023098"/>
    </source>
</evidence>
<dbReference type="GO" id="GO:0004316">
    <property type="term" value="F:3-oxoacyl-[acyl-carrier-protein] reductase (NADPH) activity"/>
    <property type="evidence" value="ECO:0007669"/>
    <property type="project" value="UniProtKB-EC"/>
</dbReference>
<dbReference type="PANTHER" id="PTHR43775">
    <property type="entry name" value="FATTY ACID SYNTHASE"/>
    <property type="match status" value="1"/>
</dbReference>
<evidence type="ECO:0000256" key="19">
    <source>
        <dbReference type="ARBA" id="ARBA00023027"/>
    </source>
</evidence>
<evidence type="ECO:0000256" key="53">
    <source>
        <dbReference type="ARBA" id="ARBA00048704"/>
    </source>
</evidence>
<comment type="catalytic activity">
    <reaction evidence="27">
        <text>a (3R)-hydroxyacyl-[ACP] = a (2E)-enoyl-[ACP] + H2O</text>
        <dbReference type="Rhea" id="RHEA:13097"/>
        <dbReference type="Rhea" id="RHEA-COMP:9925"/>
        <dbReference type="Rhea" id="RHEA-COMP:9945"/>
        <dbReference type="ChEBI" id="CHEBI:15377"/>
        <dbReference type="ChEBI" id="CHEBI:78784"/>
        <dbReference type="ChEBI" id="CHEBI:78827"/>
        <dbReference type="EC" id="4.2.1.59"/>
    </reaction>
    <physiologicalReaction direction="left-to-right" evidence="27">
        <dbReference type="Rhea" id="RHEA:13098"/>
    </physiologicalReaction>
</comment>
<dbReference type="InterPro" id="IPR029058">
    <property type="entry name" value="AB_hydrolase_fold"/>
</dbReference>
<evidence type="ECO:0000256" key="41">
    <source>
        <dbReference type="ARBA" id="ARBA00047810"/>
    </source>
</evidence>
<comment type="catalytic activity">
    <reaction evidence="43">
        <text>3-oxobutanoyl-[ACP] + NADPH + H(+) = (3R)-hydroxybutanoyl-[ACP] + NADP(+)</text>
        <dbReference type="Rhea" id="RHEA:41804"/>
        <dbReference type="Rhea" id="RHEA-COMP:9625"/>
        <dbReference type="Rhea" id="RHEA-COMP:9626"/>
        <dbReference type="ChEBI" id="CHEBI:15378"/>
        <dbReference type="ChEBI" id="CHEBI:57783"/>
        <dbReference type="ChEBI" id="CHEBI:58349"/>
        <dbReference type="ChEBI" id="CHEBI:78450"/>
        <dbReference type="ChEBI" id="CHEBI:78451"/>
    </reaction>
    <physiologicalReaction direction="left-to-right" evidence="43">
        <dbReference type="Rhea" id="RHEA:41805"/>
    </physiologicalReaction>
</comment>
<keyword evidence="19" id="KW-0520">NAD</keyword>
<evidence type="ECO:0000256" key="62">
    <source>
        <dbReference type="ARBA" id="ARBA00049521"/>
    </source>
</evidence>
<evidence type="ECO:0000256" key="23">
    <source>
        <dbReference type="ARBA" id="ARBA00023332"/>
    </source>
</evidence>
<evidence type="ECO:0000256" key="13">
    <source>
        <dbReference type="ARBA" id="ARBA00022801"/>
    </source>
</evidence>
<dbReference type="Gene3D" id="3.40.366.10">
    <property type="entry name" value="Malonyl-Coenzyme A Acyl Carrier Protein, domain 2"/>
    <property type="match status" value="3"/>
</dbReference>
<dbReference type="Pfam" id="PF13602">
    <property type="entry name" value="ADH_zinc_N_2"/>
    <property type="match status" value="1"/>
</dbReference>
<dbReference type="InterPro" id="IPR014031">
    <property type="entry name" value="Ketoacyl_synth_C"/>
</dbReference>
<comment type="catalytic activity">
    <reaction evidence="56">
        <text>decanoyl-[ACP] + malonyl-[ACP] + H(+) = 3-oxododecanoyl-[ACP] + holo-[ACP] + CO2</text>
        <dbReference type="Rhea" id="RHEA:41868"/>
        <dbReference type="Rhea" id="RHEA-COMP:9623"/>
        <dbReference type="Rhea" id="RHEA-COMP:9640"/>
        <dbReference type="Rhea" id="RHEA-COMP:9641"/>
        <dbReference type="Rhea" id="RHEA-COMP:9685"/>
        <dbReference type="ChEBI" id="CHEBI:15378"/>
        <dbReference type="ChEBI" id="CHEBI:16526"/>
        <dbReference type="ChEBI" id="CHEBI:64479"/>
        <dbReference type="ChEBI" id="CHEBI:78449"/>
        <dbReference type="ChEBI" id="CHEBI:78468"/>
        <dbReference type="ChEBI" id="CHEBI:78469"/>
    </reaction>
    <physiologicalReaction direction="left-to-right" evidence="56">
        <dbReference type="Rhea" id="RHEA:41869"/>
    </physiologicalReaction>
</comment>
<evidence type="ECO:0000256" key="54">
    <source>
        <dbReference type="ARBA" id="ARBA00048935"/>
    </source>
</evidence>
<accession>A0A9P0MPJ6</accession>
<dbReference type="GO" id="GO:0141148">
    <property type="term" value="F:enoyl-[acyl-carrier-protein] reductase (NADPH) activity"/>
    <property type="evidence" value="ECO:0007669"/>
    <property type="project" value="UniProtKB-EC"/>
</dbReference>
<evidence type="ECO:0000256" key="35">
    <source>
        <dbReference type="ARBA" id="ARBA00047394"/>
    </source>
</evidence>
<comment type="catalytic activity">
    <reaction evidence="55">
        <text>(2E)-octadecenoyl-[ACP] + NADPH + H(+) = octadecanoyl-[ACP] + NADP(+)</text>
        <dbReference type="Rhea" id="RHEA:41928"/>
        <dbReference type="Rhea" id="RHEA-COMP:9655"/>
        <dbReference type="Rhea" id="RHEA-COMP:9656"/>
        <dbReference type="ChEBI" id="CHEBI:15378"/>
        <dbReference type="ChEBI" id="CHEBI:57783"/>
        <dbReference type="ChEBI" id="CHEBI:58349"/>
        <dbReference type="ChEBI" id="CHEBI:78489"/>
        <dbReference type="ChEBI" id="CHEBI:78495"/>
    </reaction>
    <physiologicalReaction direction="left-to-right" evidence="55">
        <dbReference type="Rhea" id="RHEA:41929"/>
    </physiologicalReaction>
</comment>
<evidence type="ECO:0000256" key="48">
    <source>
        <dbReference type="ARBA" id="ARBA00048420"/>
    </source>
</evidence>
<evidence type="ECO:0000256" key="10">
    <source>
        <dbReference type="ARBA" id="ARBA00022553"/>
    </source>
</evidence>
<evidence type="ECO:0000256" key="30">
    <source>
        <dbReference type="ARBA" id="ARBA00023401"/>
    </source>
</evidence>
<evidence type="ECO:0000256" key="17">
    <source>
        <dbReference type="ARBA" id="ARBA00022990"/>
    </source>
</evidence>
<dbReference type="CDD" id="cd08954">
    <property type="entry name" value="KR_1_FAS_SDR_x"/>
    <property type="match status" value="2"/>
</dbReference>
<evidence type="ECO:0000259" key="65">
    <source>
        <dbReference type="PROSITE" id="PS52004"/>
    </source>
</evidence>
<evidence type="ECO:0000256" key="59">
    <source>
        <dbReference type="ARBA" id="ARBA00049414"/>
    </source>
</evidence>
<comment type="catalytic activity">
    <reaction evidence="28">
        <text>(3R)-hydroxytetradecanoyl-[ACP] = (2E)-tetradecenoyl-[ACP] + H2O</text>
        <dbReference type="Rhea" id="RHEA:41892"/>
        <dbReference type="Rhea" id="RHEA-COMP:9646"/>
        <dbReference type="Rhea" id="RHEA-COMP:9647"/>
        <dbReference type="ChEBI" id="CHEBI:15377"/>
        <dbReference type="ChEBI" id="CHEBI:78474"/>
        <dbReference type="ChEBI" id="CHEBI:78475"/>
    </reaction>
    <physiologicalReaction direction="left-to-right" evidence="28">
        <dbReference type="Rhea" id="RHEA:41893"/>
    </physiologicalReaction>
</comment>
<comment type="catalytic activity">
    <reaction evidence="52">
        <text>holo-[ACP] + acetyl-CoA = acetyl-[ACP] + CoA</text>
        <dbReference type="Rhea" id="RHEA:41788"/>
        <dbReference type="Rhea" id="RHEA-COMP:9621"/>
        <dbReference type="Rhea" id="RHEA-COMP:9685"/>
        <dbReference type="ChEBI" id="CHEBI:57287"/>
        <dbReference type="ChEBI" id="CHEBI:57288"/>
        <dbReference type="ChEBI" id="CHEBI:64479"/>
        <dbReference type="ChEBI" id="CHEBI:78446"/>
        <dbReference type="EC" id="2.3.1.38"/>
    </reaction>
    <physiologicalReaction direction="left-to-right" evidence="52">
        <dbReference type="Rhea" id="RHEA:41789"/>
    </physiologicalReaction>
</comment>
<evidence type="ECO:0000256" key="1">
    <source>
        <dbReference type="ARBA" id="ARBA00005189"/>
    </source>
</evidence>
<evidence type="ECO:0000259" key="64">
    <source>
        <dbReference type="PROSITE" id="PS50075"/>
    </source>
</evidence>
<evidence type="ECO:0000256" key="18">
    <source>
        <dbReference type="ARBA" id="ARBA00023002"/>
    </source>
</evidence>
<evidence type="ECO:0000256" key="46">
    <source>
        <dbReference type="ARBA" id="ARBA00048281"/>
    </source>
</evidence>
<dbReference type="SUPFAM" id="SSF50129">
    <property type="entry name" value="GroES-like"/>
    <property type="match status" value="2"/>
</dbReference>
<comment type="catalytic activity">
    <reaction evidence="51">
        <text>a 2,3-saturated acyl-[ACP] + NADP(+) = a (2E)-enoyl-[ACP] + NADPH + H(+)</text>
        <dbReference type="Rhea" id="RHEA:22564"/>
        <dbReference type="Rhea" id="RHEA-COMP:9925"/>
        <dbReference type="Rhea" id="RHEA-COMP:9926"/>
        <dbReference type="ChEBI" id="CHEBI:15378"/>
        <dbReference type="ChEBI" id="CHEBI:57783"/>
        <dbReference type="ChEBI" id="CHEBI:58349"/>
        <dbReference type="ChEBI" id="CHEBI:78784"/>
        <dbReference type="ChEBI" id="CHEBI:78785"/>
        <dbReference type="EC" id="1.3.1.39"/>
    </reaction>
    <physiologicalReaction direction="right-to-left" evidence="51">
        <dbReference type="Rhea" id="RHEA:22566"/>
    </physiologicalReaction>
</comment>
<comment type="catalytic activity">
    <reaction evidence="41">
        <text>(2E)-hexadecenoyl-[ACP] + NADPH + H(+) = hexadecanoyl-[ACP] + NADP(+)</text>
        <dbReference type="Rhea" id="RHEA:41912"/>
        <dbReference type="Rhea" id="RHEA-COMP:9651"/>
        <dbReference type="Rhea" id="RHEA-COMP:9652"/>
        <dbReference type="ChEBI" id="CHEBI:15378"/>
        <dbReference type="ChEBI" id="CHEBI:57783"/>
        <dbReference type="ChEBI" id="CHEBI:58349"/>
        <dbReference type="ChEBI" id="CHEBI:78481"/>
        <dbReference type="ChEBI" id="CHEBI:78483"/>
    </reaction>
    <physiologicalReaction direction="left-to-right" evidence="41">
        <dbReference type="Rhea" id="RHEA:41913"/>
    </physiologicalReaction>
</comment>
<evidence type="ECO:0000256" key="38">
    <source>
        <dbReference type="ARBA" id="ARBA00047451"/>
    </source>
</evidence>
<keyword evidence="11" id="KW-0808">Transferase</keyword>
<dbReference type="InterPro" id="IPR020806">
    <property type="entry name" value="PKS_PP-bd"/>
</dbReference>
<comment type="catalytic activity">
    <reaction evidence="29">
        <text>(3R)-hydroxyoctadecanoyl-[ACP] = (2E)-octadecenoyl-[ACP] + H2O</text>
        <dbReference type="Rhea" id="RHEA:41924"/>
        <dbReference type="Rhea" id="RHEA-COMP:9654"/>
        <dbReference type="Rhea" id="RHEA-COMP:9655"/>
        <dbReference type="ChEBI" id="CHEBI:15377"/>
        <dbReference type="ChEBI" id="CHEBI:78488"/>
        <dbReference type="ChEBI" id="CHEBI:78489"/>
    </reaction>
    <physiologicalReaction direction="left-to-right" evidence="29">
        <dbReference type="Rhea" id="RHEA:41925"/>
    </physiologicalReaction>
</comment>
<dbReference type="GO" id="GO:0016297">
    <property type="term" value="F:fatty acyl-[ACP] hydrolase activity"/>
    <property type="evidence" value="ECO:0007669"/>
    <property type="project" value="UniProtKB-EC"/>
</dbReference>
<dbReference type="InterPro" id="IPR050091">
    <property type="entry name" value="PKS_NRPS_Biosynth_Enz"/>
</dbReference>
<dbReference type="InterPro" id="IPR057326">
    <property type="entry name" value="KR_dom"/>
</dbReference>
<comment type="catalytic activity">
    <reaction evidence="49">
        <text>a fatty acyl-[ACP] + malonyl-[ACP] + H(+) = a 3-oxoacyl-[ACP] + holo-[ACP] + CO2</text>
        <dbReference type="Rhea" id="RHEA:22836"/>
        <dbReference type="Rhea" id="RHEA-COMP:9623"/>
        <dbReference type="Rhea" id="RHEA-COMP:9685"/>
        <dbReference type="Rhea" id="RHEA-COMP:9916"/>
        <dbReference type="Rhea" id="RHEA-COMP:14125"/>
        <dbReference type="ChEBI" id="CHEBI:15378"/>
        <dbReference type="ChEBI" id="CHEBI:16526"/>
        <dbReference type="ChEBI" id="CHEBI:64479"/>
        <dbReference type="ChEBI" id="CHEBI:78449"/>
        <dbReference type="ChEBI" id="CHEBI:78776"/>
        <dbReference type="ChEBI" id="CHEBI:138651"/>
        <dbReference type="EC" id="2.3.1.41"/>
    </reaction>
    <physiologicalReaction direction="left-to-right" evidence="49">
        <dbReference type="Rhea" id="RHEA:22837"/>
    </physiologicalReaction>
</comment>
<dbReference type="InterPro" id="IPR036736">
    <property type="entry name" value="ACP-like_sf"/>
</dbReference>
<dbReference type="FunFam" id="3.40.50.720:FF:000209">
    <property type="entry name" value="Polyketide synthase Pks12"/>
    <property type="match status" value="2"/>
</dbReference>
<evidence type="ECO:0000313" key="67">
    <source>
        <dbReference type="Proteomes" id="UP001152798"/>
    </source>
</evidence>
<dbReference type="InterPro" id="IPR014030">
    <property type="entry name" value="Ketoacyl_synth_N"/>
</dbReference>
<evidence type="ECO:0000256" key="9">
    <source>
        <dbReference type="ARBA" id="ARBA00022516"/>
    </source>
</evidence>
<dbReference type="Pfam" id="PF00107">
    <property type="entry name" value="ADH_zinc_N"/>
    <property type="match status" value="1"/>
</dbReference>
<dbReference type="SUPFAM" id="SSF53901">
    <property type="entry name" value="Thiolase-like"/>
    <property type="match status" value="2"/>
</dbReference>
<dbReference type="Gene3D" id="3.40.50.1820">
    <property type="entry name" value="alpha/beta hydrolase"/>
    <property type="match status" value="2"/>
</dbReference>
<name>A0A9P0MPJ6_NEZVI</name>
<dbReference type="SMART" id="SM00822">
    <property type="entry name" value="PKS_KR"/>
    <property type="match status" value="2"/>
</dbReference>
<keyword evidence="67" id="KW-1185">Reference proteome</keyword>
<dbReference type="Gene3D" id="3.90.180.10">
    <property type="entry name" value="Medium-chain alcohol dehydrogenases, catalytic domain"/>
    <property type="match status" value="2"/>
</dbReference>
<dbReference type="EC" id="2.3.1.85" evidence="4"/>
<dbReference type="Pfam" id="PF00109">
    <property type="entry name" value="ketoacyl-synt"/>
    <property type="match status" value="2"/>
</dbReference>
<evidence type="ECO:0000256" key="21">
    <source>
        <dbReference type="ARBA" id="ARBA00023160"/>
    </source>
</evidence>
<dbReference type="Gene3D" id="3.30.70.3290">
    <property type="match status" value="1"/>
</dbReference>
<evidence type="ECO:0000256" key="36">
    <source>
        <dbReference type="ARBA" id="ARBA00047400"/>
    </source>
</evidence>
<evidence type="ECO:0000256" key="14">
    <source>
        <dbReference type="ARBA" id="ARBA00022832"/>
    </source>
</evidence>
<dbReference type="PANTHER" id="PTHR43775:SF7">
    <property type="entry name" value="FATTY ACID SYNTHASE"/>
    <property type="match status" value="1"/>
</dbReference>
<dbReference type="SMART" id="SM00829">
    <property type="entry name" value="PKS_ER"/>
    <property type="match status" value="2"/>
</dbReference>
<dbReference type="Pfam" id="PF00975">
    <property type="entry name" value="Thioesterase"/>
    <property type="match status" value="1"/>
</dbReference>
<comment type="catalytic activity">
    <reaction evidence="24">
        <text>(3R)-hydroxydodecanoyl-[ACP] = (2E)-dodecenoyl-[ACP] + H2O</text>
        <dbReference type="Rhea" id="RHEA:41876"/>
        <dbReference type="Rhea" id="RHEA-COMP:9642"/>
        <dbReference type="Rhea" id="RHEA-COMP:9643"/>
        <dbReference type="ChEBI" id="CHEBI:15377"/>
        <dbReference type="ChEBI" id="CHEBI:78470"/>
        <dbReference type="ChEBI" id="CHEBI:78472"/>
    </reaction>
    <physiologicalReaction direction="left-to-right" evidence="24">
        <dbReference type="Rhea" id="RHEA:41877"/>
    </physiologicalReaction>
</comment>
<evidence type="ECO:0000256" key="3">
    <source>
        <dbReference type="ARBA" id="ARBA00012480"/>
    </source>
</evidence>
<evidence type="ECO:0000256" key="50">
    <source>
        <dbReference type="ARBA" id="ARBA00048571"/>
    </source>
</evidence>
<dbReference type="SUPFAM" id="SSF53474">
    <property type="entry name" value="alpha/beta-Hydrolases"/>
    <property type="match status" value="1"/>
</dbReference>
<comment type="catalytic activity">
    <reaction evidence="60">
        <text>3-oxooctanoyl-[ACP] + NADPH + H(+) = (3R)-hydroxyoctanoyl-[ACP] + NADP(+)</text>
        <dbReference type="Rhea" id="RHEA:41840"/>
        <dbReference type="Rhea" id="RHEA-COMP:9633"/>
        <dbReference type="Rhea" id="RHEA-COMP:9634"/>
        <dbReference type="ChEBI" id="CHEBI:15378"/>
        <dbReference type="ChEBI" id="CHEBI:57783"/>
        <dbReference type="ChEBI" id="CHEBI:58349"/>
        <dbReference type="ChEBI" id="CHEBI:78460"/>
        <dbReference type="ChEBI" id="CHEBI:78461"/>
    </reaction>
    <physiologicalReaction direction="left-to-right" evidence="60">
        <dbReference type="Rhea" id="RHEA:41841"/>
    </physiologicalReaction>
</comment>
<dbReference type="InterPro" id="IPR011032">
    <property type="entry name" value="GroES-like_sf"/>
</dbReference>
<dbReference type="InterPro" id="IPR001031">
    <property type="entry name" value="Thioesterase"/>
</dbReference>
<keyword evidence="15" id="KW-0521">NADP</keyword>
<dbReference type="EMBL" id="OV725080">
    <property type="protein sequence ID" value="CAH1398201.1"/>
    <property type="molecule type" value="Genomic_DNA"/>
</dbReference>
<dbReference type="CDD" id="cd00833">
    <property type="entry name" value="PKS"/>
    <property type="match status" value="2"/>
</dbReference>
<evidence type="ECO:0000256" key="40">
    <source>
        <dbReference type="ARBA" id="ARBA00047578"/>
    </source>
</evidence>
<evidence type="ECO:0000256" key="37">
    <source>
        <dbReference type="ARBA" id="ARBA00047440"/>
    </source>
</evidence>
<dbReference type="GO" id="GO:0004315">
    <property type="term" value="F:3-oxoacyl-[acyl-carrier-protein] synthase activity"/>
    <property type="evidence" value="ECO:0007669"/>
    <property type="project" value="UniProtKB-EC"/>
</dbReference>
<dbReference type="Pfam" id="PF00698">
    <property type="entry name" value="Acyl_transf_1"/>
    <property type="match status" value="3"/>
</dbReference>
<feature type="domain" description="Ketosynthase family 3 (KS3)" evidence="65">
    <location>
        <begin position="1"/>
        <end position="313"/>
    </location>
</feature>
<dbReference type="InterPro" id="IPR016039">
    <property type="entry name" value="Thiolase-like"/>
</dbReference>
<comment type="catalytic activity">
    <reaction evidence="53">
        <text>hexadecanoyl-[ACP] + H2O = hexadecanoate + holo-[ACP] + H(+)</text>
        <dbReference type="Rhea" id="RHEA:41932"/>
        <dbReference type="Rhea" id="RHEA-COMP:9652"/>
        <dbReference type="Rhea" id="RHEA-COMP:9685"/>
        <dbReference type="ChEBI" id="CHEBI:7896"/>
        <dbReference type="ChEBI" id="CHEBI:15377"/>
        <dbReference type="ChEBI" id="CHEBI:15378"/>
        <dbReference type="ChEBI" id="CHEBI:64479"/>
        <dbReference type="ChEBI" id="CHEBI:78483"/>
        <dbReference type="EC" id="3.1.2.14"/>
    </reaction>
    <physiologicalReaction direction="left-to-right" evidence="53">
        <dbReference type="Rhea" id="RHEA:41933"/>
    </physiologicalReaction>
</comment>
<keyword evidence="12" id="KW-0702">S-nitrosylation</keyword>
<evidence type="ECO:0000256" key="42">
    <source>
        <dbReference type="ARBA" id="ARBA00047897"/>
    </source>
</evidence>
<dbReference type="InterPro" id="IPR042104">
    <property type="entry name" value="PKS_dehydratase_sf"/>
</dbReference>
<dbReference type="SMART" id="SM00825">
    <property type="entry name" value="PKS_KS"/>
    <property type="match status" value="2"/>
</dbReference>
<evidence type="ECO:0000256" key="63">
    <source>
        <dbReference type="ARBA" id="ARBA00049533"/>
    </source>
</evidence>
<dbReference type="Pfam" id="PF21149">
    <property type="entry name" value="FAS_pseudo-KR"/>
    <property type="match status" value="1"/>
</dbReference>
<dbReference type="Pfam" id="PF00550">
    <property type="entry name" value="PP-binding"/>
    <property type="match status" value="2"/>
</dbReference>
<comment type="catalytic activity">
    <reaction evidence="42">
        <text>(2E)-hexenoyl-[ACP] + NADPH + H(+) = hexanoyl-[ACP] + NADP(+)</text>
        <dbReference type="Rhea" id="RHEA:41832"/>
        <dbReference type="Rhea" id="RHEA-COMP:9631"/>
        <dbReference type="Rhea" id="RHEA-COMP:9632"/>
        <dbReference type="ChEBI" id="CHEBI:15378"/>
        <dbReference type="ChEBI" id="CHEBI:57783"/>
        <dbReference type="ChEBI" id="CHEBI:58349"/>
        <dbReference type="ChEBI" id="CHEBI:78458"/>
        <dbReference type="ChEBI" id="CHEBI:78459"/>
    </reaction>
    <physiologicalReaction direction="left-to-right" evidence="42">
        <dbReference type="Rhea" id="RHEA:41833"/>
    </physiologicalReaction>
</comment>
<evidence type="ECO:0000256" key="12">
    <source>
        <dbReference type="ARBA" id="ARBA00022799"/>
    </source>
</evidence>
<evidence type="ECO:0000256" key="61">
    <source>
        <dbReference type="ARBA" id="ARBA00049449"/>
    </source>
</evidence>
<dbReference type="InterPro" id="IPR049391">
    <property type="entry name" value="FAS_pseudo-KR"/>
</dbReference>
<dbReference type="Proteomes" id="UP001152798">
    <property type="component" value="Chromosome 4"/>
</dbReference>
<dbReference type="InterPro" id="IPR020841">
    <property type="entry name" value="PKS_Beta-ketoAc_synthase_dom"/>
</dbReference>
<dbReference type="Gene3D" id="3.40.50.720">
    <property type="entry name" value="NAD(P)-binding Rossmann-like Domain"/>
    <property type="match status" value="3"/>
</dbReference>
<dbReference type="PROSITE" id="PS52004">
    <property type="entry name" value="KS3_2"/>
    <property type="match status" value="2"/>
</dbReference>
<evidence type="ECO:0000256" key="27">
    <source>
        <dbReference type="ARBA" id="ARBA00023394"/>
    </source>
</evidence>
<evidence type="ECO:0000256" key="45">
    <source>
        <dbReference type="ARBA" id="ARBA00048051"/>
    </source>
</evidence>
<comment type="catalytic activity">
    <reaction evidence="61">
        <text>butanoyl-[ACP] + malonyl-[ACP] + H(+) = 3-oxohexanoyl-[ACP] + holo-[ACP] + CO2</text>
        <dbReference type="Rhea" id="RHEA:41820"/>
        <dbReference type="Rhea" id="RHEA-COMP:9623"/>
        <dbReference type="Rhea" id="RHEA-COMP:9628"/>
        <dbReference type="Rhea" id="RHEA-COMP:9629"/>
        <dbReference type="Rhea" id="RHEA-COMP:9685"/>
        <dbReference type="ChEBI" id="CHEBI:15378"/>
        <dbReference type="ChEBI" id="CHEBI:16526"/>
        <dbReference type="ChEBI" id="CHEBI:64479"/>
        <dbReference type="ChEBI" id="CHEBI:78449"/>
        <dbReference type="ChEBI" id="CHEBI:78454"/>
        <dbReference type="ChEBI" id="CHEBI:78456"/>
    </reaction>
    <physiologicalReaction direction="left-to-right" evidence="61">
        <dbReference type="Rhea" id="RHEA:41821"/>
    </physiologicalReaction>
</comment>
<evidence type="ECO:0000256" key="49">
    <source>
        <dbReference type="ARBA" id="ARBA00048506"/>
    </source>
</evidence>
<comment type="catalytic activity">
    <reaction evidence="63">
        <text>octanoyl-[ACP] + malonyl-[ACP] + H(+) = 3-oxodecanoyl-[ACP] + holo-[ACP] + CO2</text>
        <dbReference type="Rhea" id="RHEA:41852"/>
        <dbReference type="Rhea" id="RHEA-COMP:9623"/>
        <dbReference type="Rhea" id="RHEA-COMP:9636"/>
        <dbReference type="Rhea" id="RHEA-COMP:9637"/>
        <dbReference type="Rhea" id="RHEA-COMP:9685"/>
        <dbReference type="ChEBI" id="CHEBI:15378"/>
        <dbReference type="ChEBI" id="CHEBI:16526"/>
        <dbReference type="ChEBI" id="CHEBI:64479"/>
        <dbReference type="ChEBI" id="CHEBI:78449"/>
        <dbReference type="ChEBI" id="CHEBI:78463"/>
        <dbReference type="ChEBI" id="CHEBI:78464"/>
    </reaction>
    <physiologicalReaction direction="left-to-right" evidence="63">
        <dbReference type="Rhea" id="RHEA:41853"/>
    </physiologicalReaction>
</comment>
<dbReference type="Gene3D" id="1.10.1200.10">
    <property type="entry name" value="ACP-like"/>
    <property type="match status" value="2"/>
</dbReference>
<evidence type="ECO:0000256" key="52">
    <source>
        <dbReference type="ARBA" id="ARBA00048691"/>
    </source>
</evidence>
<comment type="catalytic activity">
    <reaction evidence="47">
        <text>tetradecanoyl-[ACP] + H2O = tetradecanoate + holo-[ACP] + H(+)</text>
        <dbReference type="Rhea" id="RHEA:30123"/>
        <dbReference type="Rhea" id="RHEA-COMP:9648"/>
        <dbReference type="Rhea" id="RHEA-COMP:9685"/>
        <dbReference type="ChEBI" id="CHEBI:15377"/>
        <dbReference type="ChEBI" id="CHEBI:15378"/>
        <dbReference type="ChEBI" id="CHEBI:30807"/>
        <dbReference type="ChEBI" id="CHEBI:64479"/>
        <dbReference type="ChEBI" id="CHEBI:78477"/>
        <dbReference type="EC" id="3.1.2.14"/>
    </reaction>
    <physiologicalReaction direction="left-to-right" evidence="47">
        <dbReference type="Rhea" id="RHEA:30124"/>
    </physiologicalReaction>
</comment>
<comment type="catalytic activity">
    <reaction evidence="62">
        <text>(2E)-decenoyl-[ACP] + NADPH + H(+) = decanoyl-[ACP] + NADP(+)</text>
        <dbReference type="Rhea" id="RHEA:41864"/>
        <dbReference type="Rhea" id="RHEA-COMP:9639"/>
        <dbReference type="Rhea" id="RHEA-COMP:9640"/>
        <dbReference type="ChEBI" id="CHEBI:15378"/>
        <dbReference type="ChEBI" id="CHEBI:57783"/>
        <dbReference type="ChEBI" id="CHEBI:58349"/>
        <dbReference type="ChEBI" id="CHEBI:78467"/>
        <dbReference type="ChEBI" id="CHEBI:78468"/>
    </reaction>
    <physiologicalReaction direction="left-to-right" evidence="62">
        <dbReference type="Rhea" id="RHEA:41865"/>
    </physiologicalReaction>
</comment>
<feature type="domain" description="Carrier" evidence="64">
    <location>
        <begin position="3607"/>
        <end position="3687"/>
    </location>
</feature>
<keyword evidence="22" id="KW-0511">Multifunctional enzyme</keyword>
<evidence type="ECO:0000256" key="25">
    <source>
        <dbReference type="ARBA" id="ARBA00023373"/>
    </source>
</evidence>
<evidence type="ECO:0000256" key="28">
    <source>
        <dbReference type="ARBA" id="ARBA00023398"/>
    </source>
</evidence>
<dbReference type="EC" id="1.1.1.100" evidence="5"/>
<comment type="catalytic activity">
    <reaction evidence="54">
        <text>3-oxotetradecanoyl-[ACP] + NADPH + H(+) = (3R)-hydroxytetradecanoyl-[ACP] + NADP(+)</text>
        <dbReference type="Rhea" id="RHEA:41888"/>
        <dbReference type="Rhea" id="RHEA-COMP:9645"/>
        <dbReference type="Rhea" id="RHEA-COMP:9646"/>
        <dbReference type="ChEBI" id="CHEBI:15378"/>
        <dbReference type="ChEBI" id="CHEBI:57783"/>
        <dbReference type="ChEBI" id="CHEBI:58349"/>
        <dbReference type="ChEBI" id="CHEBI:78473"/>
        <dbReference type="ChEBI" id="CHEBI:78474"/>
    </reaction>
    <physiologicalReaction direction="left-to-right" evidence="54">
        <dbReference type="Rhea" id="RHEA:41889"/>
    </physiologicalReaction>
</comment>
<evidence type="ECO:0000256" key="16">
    <source>
        <dbReference type="ARBA" id="ARBA00022898"/>
    </source>
</evidence>
<organism evidence="66 67">
    <name type="scientific">Nezara viridula</name>
    <name type="common">Southern green stink bug</name>
    <name type="synonym">Cimex viridulus</name>
    <dbReference type="NCBI Taxonomy" id="85310"/>
    <lineage>
        <taxon>Eukaryota</taxon>
        <taxon>Metazoa</taxon>
        <taxon>Ecdysozoa</taxon>
        <taxon>Arthropoda</taxon>
        <taxon>Hexapoda</taxon>
        <taxon>Insecta</taxon>
        <taxon>Pterygota</taxon>
        <taxon>Neoptera</taxon>
        <taxon>Paraneoptera</taxon>
        <taxon>Hemiptera</taxon>
        <taxon>Heteroptera</taxon>
        <taxon>Panheteroptera</taxon>
        <taxon>Pentatomomorpha</taxon>
        <taxon>Pentatomoidea</taxon>
        <taxon>Pentatomidae</taxon>
        <taxon>Pentatominae</taxon>
        <taxon>Nezara</taxon>
    </lineage>
</organism>
<dbReference type="SUPFAM" id="SSF52151">
    <property type="entry name" value="FabD/lysophospholipase-like"/>
    <property type="match status" value="3"/>
</dbReference>
<evidence type="ECO:0000256" key="47">
    <source>
        <dbReference type="ARBA" id="ARBA00048289"/>
    </source>
</evidence>
<dbReference type="OrthoDB" id="329835at2759"/>
<evidence type="ECO:0000256" key="56">
    <source>
        <dbReference type="ARBA" id="ARBA00049109"/>
    </source>
</evidence>
<evidence type="ECO:0000256" key="34">
    <source>
        <dbReference type="ARBA" id="ARBA00047300"/>
    </source>
</evidence>
<dbReference type="InterPro" id="IPR020843">
    <property type="entry name" value="ER"/>
</dbReference>
<evidence type="ECO:0000256" key="24">
    <source>
        <dbReference type="ARBA" id="ARBA00023351"/>
    </source>
</evidence>
<dbReference type="GO" id="GO:0006633">
    <property type="term" value="P:fatty acid biosynthetic process"/>
    <property type="evidence" value="ECO:0007669"/>
    <property type="project" value="UniProtKB-KW"/>
</dbReference>
<dbReference type="GO" id="GO:0004312">
    <property type="term" value="F:fatty acid synthase activity"/>
    <property type="evidence" value="ECO:0007669"/>
    <property type="project" value="UniProtKB-EC"/>
</dbReference>
<dbReference type="Gene3D" id="3.40.47.10">
    <property type="match status" value="4"/>
</dbReference>
<comment type="catalytic activity">
    <reaction evidence="50">
        <text>3-oxohexanoyl-[ACP] + NADPH + H(+) = (3R)-hydroxyhexanoyl-[ACP] + NADP(+)</text>
        <dbReference type="Rhea" id="RHEA:41824"/>
        <dbReference type="Rhea" id="RHEA-COMP:9629"/>
        <dbReference type="Rhea" id="RHEA-COMP:9630"/>
        <dbReference type="ChEBI" id="CHEBI:15378"/>
        <dbReference type="ChEBI" id="CHEBI:57783"/>
        <dbReference type="ChEBI" id="CHEBI:58349"/>
        <dbReference type="ChEBI" id="CHEBI:78456"/>
        <dbReference type="ChEBI" id="CHEBI:78457"/>
    </reaction>
    <physiologicalReaction direction="left-to-right" evidence="50">
        <dbReference type="Rhea" id="RHEA:41825"/>
    </physiologicalReaction>
</comment>
<comment type="catalytic activity">
    <reaction evidence="34">
        <text>3-oxooctadecanoyl-[ACP] + NADPH + H(+) = (3R)-hydroxyoctadecanoyl-[ACP] + NADP(+)</text>
        <dbReference type="Rhea" id="RHEA:41920"/>
        <dbReference type="Rhea" id="RHEA-COMP:9653"/>
        <dbReference type="Rhea" id="RHEA-COMP:9654"/>
        <dbReference type="ChEBI" id="CHEBI:15378"/>
        <dbReference type="ChEBI" id="CHEBI:57783"/>
        <dbReference type="ChEBI" id="CHEBI:58349"/>
        <dbReference type="ChEBI" id="CHEBI:78487"/>
        <dbReference type="ChEBI" id="CHEBI:78488"/>
    </reaction>
    <physiologicalReaction direction="left-to-right" evidence="34">
        <dbReference type="Rhea" id="RHEA:41921"/>
    </physiologicalReaction>
</comment>
<evidence type="ECO:0000256" key="6">
    <source>
        <dbReference type="ARBA" id="ARBA00013191"/>
    </source>
</evidence>
<comment type="catalytic activity">
    <reaction evidence="33">
        <text>acetyl-CoA + n malonyl-CoA + 2n NADPH + 2n H(+) = a long-chain fatty acid + (n+1) CoA + n CO2 + 2n NADP(+).</text>
        <dbReference type="EC" id="2.3.1.85"/>
    </reaction>
</comment>
<evidence type="ECO:0000256" key="7">
    <source>
        <dbReference type="ARBA" id="ARBA00018769"/>
    </source>
</evidence>
<evidence type="ECO:0000256" key="11">
    <source>
        <dbReference type="ARBA" id="ARBA00022679"/>
    </source>
</evidence>
<evidence type="ECO:0000256" key="5">
    <source>
        <dbReference type="ARBA" id="ARBA00012948"/>
    </source>
</evidence>
<comment type="catalytic activity">
    <reaction evidence="35">
        <text>hexanoyl-[ACP] + malonyl-[ACP] + H(+) = 3-oxooctanoyl-[ACP] + holo-[ACP] + CO2</text>
        <dbReference type="Rhea" id="RHEA:41836"/>
        <dbReference type="Rhea" id="RHEA-COMP:9623"/>
        <dbReference type="Rhea" id="RHEA-COMP:9632"/>
        <dbReference type="Rhea" id="RHEA-COMP:9633"/>
        <dbReference type="Rhea" id="RHEA-COMP:9685"/>
        <dbReference type="ChEBI" id="CHEBI:15378"/>
        <dbReference type="ChEBI" id="CHEBI:16526"/>
        <dbReference type="ChEBI" id="CHEBI:64479"/>
        <dbReference type="ChEBI" id="CHEBI:78449"/>
        <dbReference type="ChEBI" id="CHEBI:78459"/>
        <dbReference type="ChEBI" id="CHEBI:78460"/>
    </reaction>
    <physiologicalReaction direction="left-to-right" evidence="35">
        <dbReference type="Rhea" id="RHEA:41837"/>
    </physiologicalReaction>
</comment>
<evidence type="ECO:0000256" key="22">
    <source>
        <dbReference type="ARBA" id="ARBA00023268"/>
    </source>
</evidence>
<dbReference type="GO" id="GO:0004313">
    <property type="term" value="F:[acyl-carrier-protein] S-acetyltransferase activity"/>
    <property type="evidence" value="ECO:0007669"/>
    <property type="project" value="UniProtKB-EC"/>
</dbReference>
<dbReference type="FunFam" id="1.10.1200.10:FF:000013">
    <property type="entry name" value="Fatty acid synthase"/>
    <property type="match status" value="2"/>
</dbReference>
<evidence type="ECO:0000256" key="31">
    <source>
        <dbReference type="ARBA" id="ARBA00023402"/>
    </source>
</evidence>
<evidence type="ECO:0000256" key="8">
    <source>
        <dbReference type="ARBA" id="ARBA00022450"/>
    </source>
</evidence>
<dbReference type="EC" id="3.1.2.14" evidence="3"/>
<dbReference type="CDD" id="cd05195">
    <property type="entry name" value="enoyl_red"/>
    <property type="match status" value="2"/>
</dbReference>
<comment type="catalytic activity">
    <reaction evidence="59">
        <text>3-oxohexadecanoyl-[ACP] + NADPH + H(+) = (3R)-hydroxyhexadecanoyl-[ACP] + NADP(+)</text>
        <dbReference type="Rhea" id="RHEA:41904"/>
        <dbReference type="Rhea" id="RHEA-COMP:9649"/>
        <dbReference type="Rhea" id="RHEA-COMP:9650"/>
        <dbReference type="ChEBI" id="CHEBI:15378"/>
        <dbReference type="ChEBI" id="CHEBI:57783"/>
        <dbReference type="ChEBI" id="CHEBI:58349"/>
        <dbReference type="ChEBI" id="CHEBI:78478"/>
        <dbReference type="ChEBI" id="CHEBI:78480"/>
    </reaction>
    <physiologicalReaction direction="left-to-right" evidence="59">
        <dbReference type="Rhea" id="RHEA:41905"/>
    </physiologicalReaction>
</comment>
<keyword evidence="20" id="KW-0443">Lipid metabolism</keyword>
<evidence type="ECO:0000313" key="66">
    <source>
        <dbReference type="EMBL" id="CAH1398201.1"/>
    </source>
</evidence>
<dbReference type="SMART" id="SM00823">
    <property type="entry name" value="PKS_PP"/>
    <property type="match status" value="2"/>
</dbReference>
<dbReference type="InterPro" id="IPR032821">
    <property type="entry name" value="PKS_assoc"/>
</dbReference>
<keyword evidence="13" id="KW-0378">Hydrolase</keyword>
<dbReference type="InterPro" id="IPR013149">
    <property type="entry name" value="ADH-like_C"/>
</dbReference>
<dbReference type="SUPFAM" id="SSF47336">
    <property type="entry name" value="ACP-like"/>
    <property type="match status" value="2"/>
</dbReference>
<comment type="catalytic activity">
    <reaction evidence="40">
        <text>dodecanoyl-[ACP] + malonyl-[ACP] + H(+) = 3-oxotetradecanoyl-[ACP] + holo-[ACP] + CO2</text>
        <dbReference type="Rhea" id="RHEA:41884"/>
        <dbReference type="Rhea" id="RHEA-COMP:9623"/>
        <dbReference type="Rhea" id="RHEA-COMP:9644"/>
        <dbReference type="Rhea" id="RHEA-COMP:9645"/>
        <dbReference type="Rhea" id="RHEA-COMP:9685"/>
        <dbReference type="ChEBI" id="CHEBI:15378"/>
        <dbReference type="ChEBI" id="CHEBI:16526"/>
        <dbReference type="ChEBI" id="CHEBI:64479"/>
        <dbReference type="ChEBI" id="CHEBI:65264"/>
        <dbReference type="ChEBI" id="CHEBI:78449"/>
        <dbReference type="ChEBI" id="CHEBI:78473"/>
    </reaction>
    <physiologicalReaction direction="left-to-right" evidence="40">
        <dbReference type="Rhea" id="RHEA:41885"/>
    </physiologicalReaction>
</comment>
<evidence type="ECO:0000256" key="32">
    <source>
        <dbReference type="ARBA" id="ARBA00023442"/>
    </source>
</evidence>
<comment type="function">
    <text evidence="32">Fatty acid synthetase is a multifunctional enzyme that catalyzes the de novo biosynthesis of long-chain saturated fatty acids starting from acetyl-CoA and malonyl-CoA in the presence of NADPH. This multifunctional protein contains 7 catalytic activities and a site for the binding of the prosthetic group 4'-phosphopantetheine of the acyl carrier protein ([ACP]) domain.</text>
</comment>
<dbReference type="SUPFAM" id="SSF51735">
    <property type="entry name" value="NAD(P)-binding Rossmann-fold domains"/>
    <property type="match status" value="4"/>
</dbReference>
<comment type="catalytic activity">
    <reaction evidence="26">
        <text>(3R)-hydroxydecanoyl-[ACP] = (2E)-decenoyl-[ACP] + H2O</text>
        <dbReference type="Rhea" id="RHEA:41860"/>
        <dbReference type="Rhea" id="RHEA-COMP:9638"/>
        <dbReference type="Rhea" id="RHEA-COMP:9639"/>
        <dbReference type="ChEBI" id="CHEBI:15377"/>
        <dbReference type="ChEBI" id="CHEBI:78466"/>
        <dbReference type="ChEBI" id="CHEBI:78467"/>
    </reaction>
    <physiologicalReaction direction="left-to-right" evidence="26">
        <dbReference type="Rhea" id="RHEA:41861"/>
    </physiologicalReaction>
</comment>
<comment type="catalytic activity">
    <reaction evidence="36">
        <text>a (3R)-hydroxyacyl-[ACP] + NADP(+) = a 3-oxoacyl-[ACP] + NADPH + H(+)</text>
        <dbReference type="Rhea" id="RHEA:17397"/>
        <dbReference type="Rhea" id="RHEA-COMP:9916"/>
        <dbReference type="Rhea" id="RHEA-COMP:9945"/>
        <dbReference type="ChEBI" id="CHEBI:15378"/>
        <dbReference type="ChEBI" id="CHEBI:57783"/>
        <dbReference type="ChEBI" id="CHEBI:58349"/>
        <dbReference type="ChEBI" id="CHEBI:78776"/>
        <dbReference type="ChEBI" id="CHEBI:78827"/>
        <dbReference type="EC" id="1.1.1.100"/>
    </reaction>
    <physiologicalReaction direction="right-to-left" evidence="36">
        <dbReference type="Rhea" id="RHEA:17399"/>
    </physiologicalReaction>
</comment>
<comment type="pathway">
    <text evidence="1">Lipid metabolism.</text>
</comment>
<dbReference type="Gene3D" id="3.10.129.110">
    <property type="entry name" value="Polyketide synthase dehydratase"/>
    <property type="match status" value="1"/>
</dbReference>
<evidence type="ECO:0000256" key="55">
    <source>
        <dbReference type="ARBA" id="ARBA00049019"/>
    </source>
</evidence>
<keyword evidence="14" id="KW-0276">Fatty acid metabolism</keyword>
<dbReference type="EC" id="1.3.1.39" evidence="2"/>
<comment type="catalytic activity">
    <reaction evidence="48">
        <text>(2E)-octenoyl-[ACP] + NADPH + H(+) = octanoyl-[ACP] + NADP(+)</text>
        <dbReference type="Rhea" id="RHEA:41848"/>
        <dbReference type="Rhea" id="RHEA-COMP:9635"/>
        <dbReference type="Rhea" id="RHEA-COMP:9636"/>
        <dbReference type="ChEBI" id="CHEBI:15378"/>
        <dbReference type="ChEBI" id="CHEBI:57783"/>
        <dbReference type="ChEBI" id="CHEBI:58349"/>
        <dbReference type="ChEBI" id="CHEBI:78462"/>
        <dbReference type="ChEBI" id="CHEBI:78463"/>
    </reaction>
    <physiologicalReaction direction="left-to-right" evidence="48">
        <dbReference type="Rhea" id="RHEA:41849"/>
    </physiologicalReaction>
</comment>
<dbReference type="EC" id="2.3.1.41" evidence="6"/>
<reference evidence="66" key="1">
    <citation type="submission" date="2022-01" db="EMBL/GenBank/DDBJ databases">
        <authorList>
            <person name="King R."/>
        </authorList>
    </citation>
    <scope>NUCLEOTIDE SEQUENCE</scope>
</reference>